<feature type="transmembrane region" description="Helical" evidence="1">
    <location>
        <begin position="48"/>
        <end position="70"/>
    </location>
</feature>
<dbReference type="OrthoDB" id="10019668at2"/>
<name>E8UYA9_TERSS</name>
<protein>
    <submittedName>
        <fullName evidence="2">Uncharacterized protein</fullName>
    </submittedName>
</protein>
<proteinExistence type="predicted"/>
<gene>
    <name evidence="2" type="ordered locus">AciPR4_0078</name>
</gene>
<sequence>MDPAIFSLALLSDSLLSCYGLVVLNSVRLRVDMQIAERIKDFFSGKSTWQAFVAVAAAFVAFLGIAFKYFDFDKSLALWLSHVVSTDQTTHEPSVKTWFLLILALLLLGALGALLSLVFALKLYFTQAVSERGFDELMVAVRQIRDQGKQTKVKAWESLSFRYLIDKDFSGSLTRNSVMKAVTAPVHFWESVTTAADEADAASSLSALQYKVRDLSSPGCNIVYLPSENEKRRKRACLFFLPPIQPGEKRKFEITFQWPGLFRRLKSVSEDIEFSALTQEELPLYRLEVYLQEGTGHRLDCQITGPYHVTQKLTASPYDDGRGWRGYGYIYEVTNIPAGQAKFILNTRLV</sequence>
<feature type="transmembrane region" description="Helical" evidence="1">
    <location>
        <begin position="6"/>
        <end position="27"/>
    </location>
</feature>
<dbReference type="HOGENOM" id="CLU_792092_0_0_0"/>
<dbReference type="Proteomes" id="UP000006844">
    <property type="component" value="Chromosome"/>
</dbReference>
<reference evidence="2 3" key="1">
    <citation type="journal article" date="2012" name="Stand. Genomic Sci.">
        <title>Complete genome sequence of Terriglobus saanensis type strain SP1PR4(T), an Acidobacteria from tundra soil.</title>
        <authorList>
            <person name="Rawat S.R."/>
            <person name="Mannisto M.K."/>
            <person name="Starovoytov V."/>
            <person name="Goodwin L."/>
            <person name="Nolan M."/>
            <person name="Hauser L."/>
            <person name="Land M."/>
            <person name="Davenport K.W."/>
            <person name="Woyke T."/>
            <person name="Haggblom M.M."/>
        </authorList>
    </citation>
    <scope>NUCLEOTIDE SEQUENCE</scope>
    <source>
        <strain evidence="3">ATCC BAA-1853 / DSM 23119 / SP1PR4</strain>
    </source>
</reference>
<dbReference type="RefSeq" id="WP_013566652.1">
    <property type="nucleotide sequence ID" value="NC_014963.1"/>
</dbReference>
<accession>E8UYA9</accession>
<keyword evidence="1" id="KW-1133">Transmembrane helix</keyword>
<dbReference type="KEGG" id="tsa:AciPR4_0078"/>
<evidence type="ECO:0000313" key="3">
    <source>
        <dbReference type="Proteomes" id="UP000006844"/>
    </source>
</evidence>
<dbReference type="EMBL" id="CP002467">
    <property type="protein sequence ID" value="ADV80919.1"/>
    <property type="molecule type" value="Genomic_DNA"/>
</dbReference>
<evidence type="ECO:0000256" key="1">
    <source>
        <dbReference type="SAM" id="Phobius"/>
    </source>
</evidence>
<feature type="transmembrane region" description="Helical" evidence="1">
    <location>
        <begin position="98"/>
        <end position="125"/>
    </location>
</feature>
<keyword evidence="1" id="KW-0812">Transmembrane</keyword>
<organism evidence="2 3">
    <name type="scientific">Terriglobus saanensis (strain ATCC BAA-1853 / DSM 23119 / SP1PR4)</name>
    <dbReference type="NCBI Taxonomy" id="401053"/>
    <lineage>
        <taxon>Bacteria</taxon>
        <taxon>Pseudomonadati</taxon>
        <taxon>Acidobacteriota</taxon>
        <taxon>Terriglobia</taxon>
        <taxon>Terriglobales</taxon>
        <taxon>Acidobacteriaceae</taxon>
        <taxon>Terriglobus</taxon>
    </lineage>
</organism>
<keyword evidence="1" id="KW-0472">Membrane</keyword>
<dbReference type="AlphaFoldDB" id="E8UYA9"/>
<evidence type="ECO:0000313" key="2">
    <source>
        <dbReference type="EMBL" id="ADV80919.1"/>
    </source>
</evidence>
<keyword evidence="3" id="KW-1185">Reference proteome</keyword>